<dbReference type="Proteomes" id="UP001652626">
    <property type="component" value="Chromosome 24"/>
</dbReference>
<accession>A0A8B8INY9</accession>
<sequence>MVFVTVLLLGLYNYVLADGGIPDDGYILNFDSPIYVCPDEESNAFVDTSETEVKRYNETTAYLTGFIKFIKGIEPATMVEVLIEKDIGGSFEMFASHEICDLCKELGDEDSPYADYLKYFGFPDQCPFSPDTFAIKDFVVNTKDLPINSATAGRYQVTMNISKNEGGNCLNDKGFIACLKLDFIIESL</sequence>
<dbReference type="AlphaFoldDB" id="A0A8B8INY9"/>
<feature type="chain" id="PRO_5045152942" evidence="2">
    <location>
        <begin position="18"/>
        <end position="188"/>
    </location>
</feature>
<reference evidence="4" key="1">
    <citation type="submission" date="2025-08" db="UniProtKB">
        <authorList>
            <consortium name="RefSeq"/>
        </authorList>
    </citation>
    <scope>IDENTIFICATION</scope>
    <source>
        <tissue evidence="4">Whole body</tissue>
    </source>
</reference>
<name>A0A8B8INY9_VANTA</name>
<dbReference type="OrthoDB" id="7439560at2759"/>
<evidence type="ECO:0000313" key="4">
    <source>
        <dbReference type="RefSeq" id="XP_026498835.2"/>
    </source>
</evidence>
<dbReference type="OMA" id="FASHEIC"/>
<dbReference type="PANTHER" id="PTHR21112:SF0">
    <property type="entry name" value="CHEMOSENSORY PROTEIN A 29A-RELATED"/>
    <property type="match status" value="1"/>
</dbReference>
<evidence type="ECO:0000256" key="1">
    <source>
        <dbReference type="ARBA" id="ARBA00022729"/>
    </source>
</evidence>
<protein>
    <submittedName>
        <fullName evidence="4">Uncharacterized protein LOC113402740</fullName>
    </submittedName>
</protein>
<evidence type="ECO:0000256" key="2">
    <source>
        <dbReference type="SAM" id="SignalP"/>
    </source>
</evidence>
<dbReference type="InterPro" id="IPR036846">
    <property type="entry name" value="GM2-AP_sf"/>
</dbReference>
<dbReference type="Gene3D" id="2.70.220.10">
    <property type="entry name" value="Ganglioside GM2 activator"/>
    <property type="match status" value="1"/>
</dbReference>
<proteinExistence type="predicted"/>
<feature type="signal peptide" evidence="2">
    <location>
        <begin position="1"/>
        <end position="17"/>
    </location>
</feature>
<gene>
    <name evidence="4" type="primary">LOC113402740</name>
</gene>
<dbReference type="PANTHER" id="PTHR21112">
    <property type="entry name" value="CHEMOSENSORY PROTEIN A 29A-RELATED"/>
    <property type="match status" value="1"/>
</dbReference>
<dbReference type="RefSeq" id="XP_026498835.2">
    <property type="nucleotide sequence ID" value="XM_026643050.2"/>
</dbReference>
<keyword evidence="1 2" id="KW-0732">Signal</keyword>
<organism evidence="3 4">
    <name type="scientific">Vanessa tameamea</name>
    <name type="common">Kamehameha butterfly</name>
    <dbReference type="NCBI Taxonomy" id="334116"/>
    <lineage>
        <taxon>Eukaryota</taxon>
        <taxon>Metazoa</taxon>
        <taxon>Ecdysozoa</taxon>
        <taxon>Arthropoda</taxon>
        <taxon>Hexapoda</taxon>
        <taxon>Insecta</taxon>
        <taxon>Pterygota</taxon>
        <taxon>Neoptera</taxon>
        <taxon>Endopterygota</taxon>
        <taxon>Lepidoptera</taxon>
        <taxon>Glossata</taxon>
        <taxon>Ditrysia</taxon>
        <taxon>Papilionoidea</taxon>
        <taxon>Nymphalidae</taxon>
        <taxon>Nymphalinae</taxon>
        <taxon>Vanessa</taxon>
    </lineage>
</organism>
<dbReference type="GeneID" id="113402740"/>
<evidence type="ECO:0000313" key="3">
    <source>
        <dbReference type="Proteomes" id="UP001652626"/>
    </source>
</evidence>
<keyword evidence="3" id="KW-1185">Reference proteome</keyword>